<evidence type="ECO:0000259" key="1">
    <source>
        <dbReference type="PROSITE" id="PS50943"/>
    </source>
</evidence>
<dbReference type="SUPFAM" id="SSF47413">
    <property type="entry name" value="lambda repressor-like DNA-binding domains"/>
    <property type="match status" value="1"/>
</dbReference>
<dbReference type="Gene3D" id="1.10.260.40">
    <property type="entry name" value="lambda repressor-like DNA-binding domains"/>
    <property type="match status" value="1"/>
</dbReference>
<accession>A0A6J7J5F8</accession>
<dbReference type="PROSITE" id="PS50943">
    <property type="entry name" value="HTH_CROC1"/>
    <property type="match status" value="1"/>
</dbReference>
<dbReference type="InterPro" id="IPR010982">
    <property type="entry name" value="Lambda_DNA-bd_dom_sf"/>
</dbReference>
<dbReference type="SMART" id="SM00530">
    <property type="entry name" value="HTH_XRE"/>
    <property type="match status" value="1"/>
</dbReference>
<dbReference type="GO" id="GO:0003677">
    <property type="term" value="F:DNA binding"/>
    <property type="evidence" value="ECO:0007669"/>
    <property type="project" value="InterPro"/>
</dbReference>
<name>A0A6J7J5F8_9ZZZZ</name>
<dbReference type="EMBL" id="CAFBNB010000212">
    <property type="protein sequence ID" value="CAB4938121.1"/>
    <property type="molecule type" value="Genomic_DNA"/>
</dbReference>
<organism evidence="2">
    <name type="scientific">freshwater metagenome</name>
    <dbReference type="NCBI Taxonomy" id="449393"/>
    <lineage>
        <taxon>unclassified sequences</taxon>
        <taxon>metagenomes</taxon>
        <taxon>ecological metagenomes</taxon>
    </lineage>
</organism>
<gene>
    <name evidence="2" type="ORF">UFOPK3720_01109</name>
</gene>
<dbReference type="Pfam" id="PF01381">
    <property type="entry name" value="HTH_3"/>
    <property type="match status" value="1"/>
</dbReference>
<dbReference type="InterPro" id="IPR001387">
    <property type="entry name" value="Cro/C1-type_HTH"/>
</dbReference>
<reference evidence="2" key="1">
    <citation type="submission" date="2020-05" db="EMBL/GenBank/DDBJ databases">
        <authorList>
            <person name="Chiriac C."/>
            <person name="Salcher M."/>
            <person name="Ghai R."/>
            <person name="Kavagutti S V."/>
        </authorList>
    </citation>
    <scope>NUCLEOTIDE SEQUENCE</scope>
</reference>
<proteinExistence type="predicted"/>
<evidence type="ECO:0000313" key="2">
    <source>
        <dbReference type="EMBL" id="CAB4938121.1"/>
    </source>
</evidence>
<feature type="domain" description="HTH cro/C1-type" evidence="1">
    <location>
        <begin position="16"/>
        <end position="70"/>
    </location>
</feature>
<protein>
    <submittedName>
        <fullName evidence="2">Unannotated protein</fullName>
    </submittedName>
</protein>
<dbReference type="CDD" id="cd00093">
    <property type="entry name" value="HTH_XRE"/>
    <property type="match status" value="1"/>
</dbReference>
<sequence length="83" mass="9080">MSKVRVRKARDLSATLAAARRQRGWTQAELADRIGVSRDYVGDIESGRLGVQAIRLMQMFGELGVEVVLTMPEPTEEAGPSHG</sequence>
<dbReference type="AlphaFoldDB" id="A0A6J7J5F8"/>